<evidence type="ECO:0000313" key="2">
    <source>
        <dbReference type="EMBL" id="SFJ42282.1"/>
    </source>
</evidence>
<keyword evidence="3" id="KW-1185">Reference proteome</keyword>
<dbReference type="EMBL" id="FORH01000003">
    <property type="protein sequence ID" value="SFJ42282.1"/>
    <property type="molecule type" value="Genomic_DNA"/>
</dbReference>
<dbReference type="OrthoDB" id="7354657at2"/>
<organism evidence="2 3">
    <name type="scientific">Celeribacter neptunius</name>
    <dbReference type="NCBI Taxonomy" id="588602"/>
    <lineage>
        <taxon>Bacteria</taxon>
        <taxon>Pseudomonadati</taxon>
        <taxon>Pseudomonadota</taxon>
        <taxon>Alphaproteobacteria</taxon>
        <taxon>Rhodobacterales</taxon>
        <taxon>Roseobacteraceae</taxon>
        <taxon>Celeribacter</taxon>
    </lineage>
</organism>
<proteinExistence type="predicted"/>
<accession>A0A1I3R930</accession>
<dbReference type="PANTHER" id="PTHR41247:SF1">
    <property type="entry name" value="HTH-TYPE TRANSCRIPTIONAL REPRESSOR YCNK"/>
    <property type="match status" value="1"/>
</dbReference>
<dbReference type="RefSeq" id="WP_090060644.1">
    <property type="nucleotide sequence ID" value="NZ_FORH01000003.1"/>
</dbReference>
<sequence>MKWLVVILSVLALGACRDDRLARPDPVEMTPEAVGFYCQMTLLEHAGPKAQIHLDGMPAPIFFSQVRDAIAYLQMPEQNYAVTATYVQDMSGATWDAPGGWVEVSEPIYVIDSDMRGGMGAPEFVPFTDPSAAQAFVRDHGGRLKELSDISTAEALGPDGRQIEPPDENTSDIEARLSALSAQKQKGN</sequence>
<dbReference type="Pfam" id="PF05573">
    <property type="entry name" value="NosL"/>
    <property type="match status" value="1"/>
</dbReference>
<dbReference type="PANTHER" id="PTHR41247">
    <property type="entry name" value="HTH-TYPE TRANSCRIPTIONAL REPRESSOR YCNK"/>
    <property type="match status" value="1"/>
</dbReference>
<dbReference type="InterPro" id="IPR008719">
    <property type="entry name" value="N2O_reductase_NosL"/>
</dbReference>
<dbReference type="AlphaFoldDB" id="A0A1I3R930"/>
<dbReference type="PROSITE" id="PS51257">
    <property type="entry name" value="PROKAR_LIPOPROTEIN"/>
    <property type="match status" value="1"/>
</dbReference>
<gene>
    <name evidence="2" type="ORF">SAMN04487991_2111</name>
</gene>
<dbReference type="STRING" id="588602.SAMN04487991_2111"/>
<dbReference type="SUPFAM" id="SSF160387">
    <property type="entry name" value="NosL/MerB-like"/>
    <property type="match status" value="1"/>
</dbReference>
<feature type="region of interest" description="Disordered" evidence="1">
    <location>
        <begin position="148"/>
        <end position="171"/>
    </location>
</feature>
<evidence type="ECO:0000256" key="1">
    <source>
        <dbReference type="SAM" id="MobiDB-lite"/>
    </source>
</evidence>
<dbReference type="Gene3D" id="3.30.70.2050">
    <property type="match status" value="1"/>
</dbReference>
<name>A0A1I3R930_9RHOB</name>
<evidence type="ECO:0000313" key="3">
    <source>
        <dbReference type="Proteomes" id="UP000199630"/>
    </source>
</evidence>
<dbReference type="Proteomes" id="UP000199630">
    <property type="component" value="Unassembled WGS sequence"/>
</dbReference>
<dbReference type="Gene3D" id="3.30.70.2060">
    <property type="match status" value="1"/>
</dbReference>
<protein>
    <submittedName>
        <fullName evidence="2">Copper chaperone NosL</fullName>
    </submittedName>
</protein>
<reference evidence="3" key="1">
    <citation type="submission" date="2016-10" db="EMBL/GenBank/DDBJ databases">
        <authorList>
            <person name="Varghese N."/>
            <person name="Submissions S."/>
        </authorList>
    </citation>
    <scope>NUCLEOTIDE SEQUENCE [LARGE SCALE GENOMIC DNA]</scope>
    <source>
        <strain evidence="3">DSM 26471</strain>
    </source>
</reference>